<organism evidence="2 3">
    <name type="scientific">Streptomyces luteogriseus</name>
    <dbReference type="NCBI Taxonomy" id="68233"/>
    <lineage>
        <taxon>Bacteria</taxon>
        <taxon>Bacillati</taxon>
        <taxon>Actinomycetota</taxon>
        <taxon>Actinomycetes</taxon>
        <taxon>Kitasatosporales</taxon>
        <taxon>Streptomycetaceae</taxon>
        <taxon>Streptomyces</taxon>
    </lineage>
</organism>
<dbReference type="EMBL" id="JACHMS010000001">
    <property type="protein sequence ID" value="MBB4710780.1"/>
    <property type="molecule type" value="Genomic_DNA"/>
</dbReference>
<dbReference type="GO" id="GO:0004553">
    <property type="term" value="F:hydrolase activity, hydrolyzing O-glycosyl compounds"/>
    <property type="evidence" value="ECO:0007669"/>
    <property type="project" value="InterPro"/>
</dbReference>
<gene>
    <name evidence="2" type="ORF">BJ965_000662</name>
</gene>
<feature type="region of interest" description="Disordered" evidence="1">
    <location>
        <begin position="140"/>
        <end position="240"/>
    </location>
</feature>
<proteinExistence type="predicted"/>
<reference evidence="2 3" key="1">
    <citation type="submission" date="2020-08" db="EMBL/GenBank/DDBJ databases">
        <title>Sequencing the genomes of 1000 actinobacteria strains.</title>
        <authorList>
            <person name="Klenk H.-P."/>
        </authorList>
    </citation>
    <scope>NUCLEOTIDE SEQUENCE [LARGE SCALE GENOMIC DNA]</scope>
    <source>
        <strain evidence="2 3">DSM 40483</strain>
    </source>
</reference>
<dbReference type="InterPro" id="IPR036962">
    <property type="entry name" value="Glyco_hydro_3_N_sf"/>
</dbReference>
<protein>
    <submittedName>
        <fullName evidence="2">Uncharacterized protein</fullName>
    </submittedName>
</protein>
<feature type="region of interest" description="Disordered" evidence="1">
    <location>
        <begin position="37"/>
        <end position="69"/>
    </location>
</feature>
<keyword evidence="3" id="KW-1185">Reference proteome</keyword>
<evidence type="ECO:0000256" key="1">
    <source>
        <dbReference type="SAM" id="MobiDB-lite"/>
    </source>
</evidence>
<name>A0A7W7GH89_9ACTN</name>
<comment type="caution">
    <text evidence="2">The sequence shown here is derived from an EMBL/GenBank/DDBJ whole genome shotgun (WGS) entry which is preliminary data.</text>
</comment>
<sequence length="240" mass="26036">MAWLGEATVFPQAVGLRATWDKDLAREVATAQSSAARRRLSKQCRGRHRRTSATCEQRSSPRTFEPRSGPYPAVRSLWRSELFKLVKLHLSRVPPADEEPASPSPAQRFSDRTHAALPTDSGDIGILWNLNKAAVGATRSFPQRLTRRPAGSASVRTPPNLQTPTHALKPGKDLASPPDKASAKSASGQQESCQSHPQTATPWIANRTGLSRPAVWTPSGKQVEDSENSPTVLRPAATKA</sequence>
<accession>A0A7W7GH89</accession>
<dbReference type="GO" id="GO:0005975">
    <property type="term" value="P:carbohydrate metabolic process"/>
    <property type="evidence" value="ECO:0007669"/>
    <property type="project" value="InterPro"/>
</dbReference>
<feature type="compositionally biased region" description="Basic residues" evidence="1">
    <location>
        <begin position="37"/>
        <end position="51"/>
    </location>
</feature>
<feature type="compositionally biased region" description="Polar residues" evidence="1">
    <location>
        <begin position="188"/>
        <end position="201"/>
    </location>
</feature>
<feature type="compositionally biased region" description="Polar residues" evidence="1">
    <location>
        <begin position="52"/>
        <end position="62"/>
    </location>
</feature>
<dbReference type="AlphaFoldDB" id="A0A7W7GH89"/>
<feature type="compositionally biased region" description="Polar residues" evidence="1">
    <location>
        <begin position="154"/>
        <end position="165"/>
    </location>
</feature>
<evidence type="ECO:0000313" key="2">
    <source>
        <dbReference type="EMBL" id="MBB4710780.1"/>
    </source>
</evidence>
<dbReference type="Gene3D" id="3.20.20.300">
    <property type="entry name" value="Glycoside hydrolase, family 3, N-terminal domain"/>
    <property type="match status" value="1"/>
</dbReference>
<evidence type="ECO:0000313" key="3">
    <source>
        <dbReference type="Proteomes" id="UP000565089"/>
    </source>
</evidence>
<dbReference type="Proteomes" id="UP000565089">
    <property type="component" value="Unassembled WGS sequence"/>
</dbReference>
<feature type="compositionally biased region" description="Low complexity" evidence="1">
    <location>
        <begin position="175"/>
        <end position="187"/>
    </location>
</feature>